<dbReference type="InterPro" id="IPR005693">
    <property type="entry name" value="Mce"/>
</dbReference>
<dbReference type="Pfam" id="PF02470">
    <property type="entry name" value="MlaD"/>
    <property type="match status" value="1"/>
</dbReference>
<dbReference type="GO" id="GO:0051701">
    <property type="term" value="P:biological process involved in interaction with host"/>
    <property type="evidence" value="ECO:0007669"/>
    <property type="project" value="TreeGrafter"/>
</dbReference>
<gene>
    <name evidence="3" type="ORF">BST26_08540</name>
</gene>
<keyword evidence="4" id="KW-1185">Reference proteome</keyword>
<evidence type="ECO:0000313" key="4">
    <source>
        <dbReference type="Proteomes" id="UP000192801"/>
    </source>
</evidence>
<organism evidence="3 4">
    <name type="scientific">Mycolicibacterium insubricum</name>
    <dbReference type="NCBI Taxonomy" id="444597"/>
    <lineage>
        <taxon>Bacteria</taxon>
        <taxon>Bacillati</taxon>
        <taxon>Actinomycetota</taxon>
        <taxon>Actinomycetes</taxon>
        <taxon>Mycobacteriales</taxon>
        <taxon>Mycobacteriaceae</taxon>
        <taxon>Mycolicibacterium</taxon>
    </lineage>
</organism>
<dbReference type="NCBIfam" id="TIGR00996">
    <property type="entry name" value="Mtu_fam_mce"/>
    <property type="match status" value="1"/>
</dbReference>
<dbReference type="InterPro" id="IPR052336">
    <property type="entry name" value="MlaD_Phospholipid_Transporter"/>
</dbReference>
<dbReference type="AlphaFoldDB" id="A0A1X0DGM2"/>
<sequence>MKLTWQAWAKLGLFCAVGILCGLLVVNTLSVPVRGKTVDYIAQFSSVEGLNVGNPVMMNGIRIGRVDSIRFADNGNGTARADVGLEVTAGFSLSSKVNAAIRYGDMLGARYVALSDPGGAIKAVSTGDDAPRLPAGGTIELSRTTPAVDLTALLNGFKPLFDALEPDKVNALTRGLTETFAGQSETLNSLLAQIAVMTTSMGRNKELFGTVLTNLSTMAVSVDARRPMLVDLLTGLQRLTAAVEGPDGQLDLLLDQSNAVLTTLAATIADSGEAYGTAITDLNNMLGAWTNATPEFTQFVEKLPRFADAINRSTSYGGFVSLYLCNFTLKIAKHEANIFGSRHSEVCLP</sequence>
<protein>
    <submittedName>
        <fullName evidence="3">Virulence factor Mce</fullName>
    </submittedName>
</protein>
<reference evidence="3 4" key="1">
    <citation type="submission" date="2016-12" db="EMBL/GenBank/DDBJ databases">
        <title>The new phylogeny of genus Mycobacterium.</title>
        <authorList>
            <person name="Tortoli E."/>
            <person name="Trovato A."/>
            <person name="Cirillo D.M."/>
        </authorList>
    </citation>
    <scope>NUCLEOTIDE SEQUENCE [LARGE SCALE GENOMIC DNA]</scope>
    <source>
        <strain evidence="3 4">DSM 45130</strain>
    </source>
</reference>
<accession>A0A1X0DGM2</accession>
<comment type="caution">
    <text evidence="3">The sequence shown here is derived from an EMBL/GenBank/DDBJ whole genome shotgun (WGS) entry which is preliminary data.</text>
</comment>
<dbReference type="OrthoDB" id="338143at2"/>
<dbReference type="PANTHER" id="PTHR33371">
    <property type="entry name" value="INTERMEMBRANE PHOSPHOLIPID TRANSPORT SYSTEM BINDING PROTEIN MLAD-RELATED"/>
    <property type="match status" value="1"/>
</dbReference>
<name>A0A1X0DGM2_9MYCO</name>
<evidence type="ECO:0000259" key="1">
    <source>
        <dbReference type="Pfam" id="PF02470"/>
    </source>
</evidence>
<feature type="domain" description="Mammalian cell entry C-terminal" evidence="2">
    <location>
        <begin position="131"/>
        <end position="326"/>
    </location>
</feature>
<evidence type="ECO:0000259" key="2">
    <source>
        <dbReference type="Pfam" id="PF11887"/>
    </source>
</evidence>
<feature type="domain" description="Mce/MlaD" evidence="1">
    <location>
        <begin position="37"/>
        <end position="116"/>
    </location>
</feature>
<dbReference type="RefSeq" id="WP_083030337.1">
    <property type="nucleotide sequence ID" value="NZ_AP022618.1"/>
</dbReference>
<dbReference type="Proteomes" id="UP000192801">
    <property type="component" value="Unassembled WGS sequence"/>
</dbReference>
<dbReference type="PANTHER" id="PTHR33371:SF17">
    <property type="entry name" value="MCE-FAMILY PROTEIN MCE1B"/>
    <property type="match status" value="1"/>
</dbReference>
<dbReference type="InterPro" id="IPR003399">
    <property type="entry name" value="Mce/MlaD"/>
</dbReference>
<evidence type="ECO:0000313" key="3">
    <source>
        <dbReference type="EMBL" id="ORA71342.1"/>
    </source>
</evidence>
<proteinExistence type="predicted"/>
<dbReference type="InterPro" id="IPR024516">
    <property type="entry name" value="Mce_C"/>
</dbReference>
<dbReference type="STRING" id="444597.BST26_08540"/>
<dbReference type="GO" id="GO:0005576">
    <property type="term" value="C:extracellular region"/>
    <property type="evidence" value="ECO:0007669"/>
    <property type="project" value="TreeGrafter"/>
</dbReference>
<dbReference type="EMBL" id="MVHS01000014">
    <property type="protein sequence ID" value="ORA71342.1"/>
    <property type="molecule type" value="Genomic_DNA"/>
</dbReference>
<dbReference type="Pfam" id="PF11887">
    <property type="entry name" value="Mce4_CUP1"/>
    <property type="match status" value="1"/>
</dbReference>